<dbReference type="GO" id="GO:0034992">
    <property type="term" value="C:microtubule organizing center attachment site"/>
    <property type="evidence" value="ECO:0007669"/>
    <property type="project" value="TreeGrafter"/>
</dbReference>
<dbReference type="GO" id="GO:0034506">
    <property type="term" value="C:chromosome, centromeric core domain"/>
    <property type="evidence" value="ECO:0007669"/>
    <property type="project" value="TreeGrafter"/>
</dbReference>
<evidence type="ECO:0000256" key="5">
    <source>
        <dbReference type="ARBA" id="ARBA00023242"/>
    </source>
</evidence>
<dbReference type="InterPro" id="IPR018617">
    <property type="entry name" value="Ima1_N"/>
</dbReference>
<accession>A0A6A5ZDM2</accession>
<evidence type="ECO:0000256" key="6">
    <source>
        <dbReference type="SAM" id="MobiDB-lite"/>
    </source>
</evidence>
<feature type="compositionally biased region" description="Low complexity" evidence="6">
    <location>
        <begin position="393"/>
        <end position="405"/>
    </location>
</feature>
<dbReference type="InterPro" id="IPR042321">
    <property type="entry name" value="Ima1"/>
</dbReference>
<protein>
    <submittedName>
        <fullName evidence="9">Ima1 N-terminal domain-containing protein</fullName>
    </submittedName>
</protein>
<evidence type="ECO:0000313" key="10">
    <source>
        <dbReference type="Proteomes" id="UP000799770"/>
    </source>
</evidence>
<feature type="transmembrane region" description="Helical" evidence="7">
    <location>
        <begin position="274"/>
        <end position="293"/>
    </location>
</feature>
<feature type="transmembrane region" description="Helical" evidence="7">
    <location>
        <begin position="305"/>
        <end position="327"/>
    </location>
</feature>
<proteinExistence type="predicted"/>
<evidence type="ECO:0000256" key="4">
    <source>
        <dbReference type="ARBA" id="ARBA00023136"/>
    </source>
</evidence>
<dbReference type="EMBL" id="ML977318">
    <property type="protein sequence ID" value="KAF2117590.1"/>
    <property type="molecule type" value="Genomic_DNA"/>
</dbReference>
<evidence type="ECO:0000259" key="8">
    <source>
        <dbReference type="Pfam" id="PF09779"/>
    </source>
</evidence>
<feature type="domain" description="Ima1 N-terminal" evidence="8">
    <location>
        <begin position="9"/>
        <end position="130"/>
    </location>
</feature>
<sequence length="585" mass="66806">MPRLLKRYLRCHYCNQQVKNTQTGIPRTWDCLHCGATNWLDKRGQITDPPVHVSQPDVRFARPRVPSPGLDHEQEFQFCRDCQKNQTFVTQYMADYLPEENDPDYRVKLAAEPEVRAELEARYPTTCETCIGPAQEAVRRSTNRARGDRWRQILAQSEKNKDLLTRRRPGWRLQMVRAARWIYISGLVVGLLWHSAALLAIPDRTVVADPLLDWSACLTEAATLRQVDQTCFNAPTALWWVWLALWFDAVTLWWNPRIEPWMFSLRGKLRGLPLLWLVRLVVLGLRVAAYKYITEVPQSHDESHFYTIHSASIVGLILATLASYKAVYLVHKSDTFMEPLAPYLPQLPARLSPAGTPFKTAVPKATTFDTMAQAFTDSFNEPATPDRGRFDDTISTPTTTTTQTSRDSELDDGPGYISYYERMNPPTPPPAQEMDWTPTPRRAFAHVLPKYDPIPDRSASPPQPPPVKHEPYSHSIFSQKDPNPFRHRVPAAPVRVNPYYINPWKAGIWQPVKPDPSTQAVEEALAKGRAVDQAQIQELRERGVPTQVKKEAALFKKPQFKYDYQGYGAAPQSTGLEDKFGDMFR</sequence>
<feature type="region of interest" description="Disordered" evidence="6">
    <location>
        <begin position="378"/>
        <end position="412"/>
    </location>
</feature>
<evidence type="ECO:0000256" key="3">
    <source>
        <dbReference type="ARBA" id="ARBA00022989"/>
    </source>
</evidence>
<keyword evidence="2 7" id="KW-0812">Transmembrane</keyword>
<keyword evidence="4 7" id="KW-0472">Membrane</keyword>
<organism evidence="9 10">
    <name type="scientific">Lophiotrema nucula</name>
    <dbReference type="NCBI Taxonomy" id="690887"/>
    <lineage>
        <taxon>Eukaryota</taxon>
        <taxon>Fungi</taxon>
        <taxon>Dikarya</taxon>
        <taxon>Ascomycota</taxon>
        <taxon>Pezizomycotina</taxon>
        <taxon>Dothideomycetes</taxon>
        <taxon>Pleosporomycetidae</taxon>
        <taxon>Pleosporales</taxon>
        <taxon>Lophiotremataceae</taxon>
        <taxon>Lophiotrema</taxon>
    </lineage>
</organism>
<comment type="subcellular location">
    <subcellularLocation>
        <location evidence="1">Nucleus inner membrane</location>
        <topology evidence="1">Multi-pass membrane protein</topology>
    </subcellularLocation>
</comment>
<evidence type="ECO:0000313" key="9">
    <source>
        <dbReference type="EMBL" id="KAF2117590.1"/>
    </source>
</evidence>
<keyword evidence="3 7" id="KW-1133">Transmembrane helix</keyword>
<dbReference type="AlphaFoldDB" id="A0A6A5ZDM2"/>
<evidence type="ECO:0000256" key="1">
    <source>
        <dbReference type="ARBA" id="ARBA00004473"/>
    </source>
</evidence>
<evidence type="ECO:0000256" key="2">
    <source>
        <dbReference type="ARBA" id="ARBA00022692"/>
    </source>
</evidence>
<dbReference type="GO" id="GO:0044732">
    <property type="term" value="C:mitotic spindle pole body"/>
    <property type="evidence" value="ECO:0007669"/>
    <property type="project" value="TreeGrafter"/>
</dbReference>
<feature type="region of interest" description="Disordered" evidence="6">
    <location>
        <begin position="451"/>
        <end position="472"/>
    </location>
</feature>
<dbReference type="PANTHER" id="PTHR28538:SF1">
    <property type="entry name" value="INTEGRAL INNER NUCLEAR MEMBRANE PROTEIN IMA1"/>
    <property type="match status" value="1"/>
</dbReference>
<name>A0A6A5ZDM2_9PLEO</name>
<keyword evidence="5" id="KW-0539">Nucleus</keyword>
<dbReference type="GO" id="GO:0005637">
    <property type="term" value="C:nuclear inner membrane"/>
    <property type="evidence" value="ECO:0007669"/>
    <property type="project" value="UniProtKB-SubCell"/>
</dbReference>
<keyword evidence="10" id="KW-1185">Reference proteome</keyword>
<dbReference type="GO" id="GO:0071765">
    <property type="term" value="P:nuclear inner membrane organization"/>
    <property type="evidence" value="ECO:0007669"/>
    <property type="project" value="InterPro"/>
</dbReference>
<dbReference type="Proteomes" id="UP000799770">
    <property type="component" value="Unassembled WGS sequence"/>
</dbReference>
<reference evidence="9" key="1">
    <citation type="journal article" date="2020" name="Stud. Mycol.">
        <title>101 Dothideomycetes genomes: a test case for predicting lifestyles and emergence of pathogens.</title>
        <authorList>
            <person name="Haridas S."/>
            <person name="Albert R."/>
            <person name="Binder M."/>
            <person name="Bloem J."/>
            <person name="Labutti K."/>
            <person name="Salamov A."/>
            <person name="Andreopoulos B."/>
            <person name="Baker S."/>
            <person name="Barry K."/>
            <person name="Bills G."/>
            <person name="Bluhm B."/>
            <person name="Cannon C."/>
            <person name="Castanera R."/>
            <person name="Culley D."/>
            <person name="Daum C."/>
            <person name="Ezra D."/>
            <person name="Gonzalez J."/>
            <person name="Henrissat B."/>
            <person name="Kuo A."/>
            <person name="Liang C."/>
            <person name="Lipzen A."/>
            <person name="Lutzoni F."/>
            <person name="Magnuson J."/>
            <person name="Mondo S."/>
            <person name="Nolan M."/>
            <person name="Ohm R."/>
            <person name="Pangilinan J."/>
            <person name="Park H.-J."/>
            <person name="Ramirez L."/>
            <person name="Alfaro M."/>
            <person name="Sun H."/>
            <person name="Tritt A."/>
            <person name="Yoshinaga Y."/>
            <person name="Zwiers L.-H."/>
            <person name="Turgeon B."/>
            <person name="Goodwin S."/>
            <person name="Spatafora J."/>
            <person name="Crous P."/>
            <person name="Grigoriev I."/>
        </authorList>
    </citation>
    <scope>NUCLEOTIDE SEQUENCE</scope>
    <source>
        <strain evidence="9">CBS 627.86</strain>
    </source>
</reference>
<feature type="transmembrane region" description="Helical" evidence="7">
    <location>
        <begin position="181"/>
        <end position="201"/>
    </location>
</feature>
<dbReference type="OrthoDB" id="5966927at2759"/>
<dbReference type="Pfam" id="PF09779">
    <property type="entry name" value="Ima1_N"/>
    <property type="match status" value="1"/>
</dbReference>
<feature type="transmembrane region" description="Helical" evidence="7">
    <location>
        <begin position="237"/>
        <end position="254"/>
    </location>
</feature>
<evidence type="ECO:0000256" key="7">
    <source>
        <dbReference type="SAM" id="Phobius"/>
    </source>
</evidence>
<gene>
    <name evidence="9" type="ORF">BDV96DRAFT_570524</name>
</gene>
<dbReference type="PANTHER" id="PTHR28538">
    <property type="entry name" value="INTEGRAL INNER NUCLEAR MEMBRANE PROTEIN IMA1"/>
    <property type="match status" value="1"/>
</dbReference>